<sequence>MYRFVRTATVKNAAVLPLALAFASEVTAHLNKSYSLKILSGAEQYGCARIHWHFDADSLDEMQRINAKLMEDRDYAALLDKYKDVWVEGSMRDTVVRML</sequence>
<reference evidence="2 3" key="1">
    <citation type="submission" date="2018-01" db="EMBL/GenBank/DDBJ databases">
        <title>Whole genome analyses suggest that Burkholderia sensu lato contains two further novel genera in the rhizoxinica-symbiotica group Mycetohabitans gen. nov., and Trinickia gen. nov.: implications for the evolution of diazotrophy and nodulation in the Burkholderiaceae.</title>
        <authorList>
            <person name="Estrada-de los Santos P."/>
            <person name="Palmer M."/>
            <person name="Chavez-Ramirez B."/>
            <person name="Beukes C."/>
            <person name="Steenkamp E.T."/>
            <person name="Hirsch A.M."/>
            <person name="Manyaka P."/>
            <person name="Maluk M."/>
            <person name="Lafos M."/>
            <person name="Crook M."/>
            <person name="Gross E."/>
            <person name="Simon M.F."/>
            <person name="Bueno dos Reis Junior F."/>
            <person name="Poole P.S."/>
            <person name="Venter S.N."/>
            <person name="James E.K."/>
        </authorList>
    </citation>
    <scope>NUCLEOTIDE SEQUENCE [LARGE SCALE GENOMIC DNA]</scope>
    <source>
        <strain evidence="2 3">GP25-8</strain>
    </source>
</reference>
<gene>
    <name evidence="2" type="ORF">C0Z19_01565</name>
</gene>
<evidence type="ECO:0000256" key="1">
    <source>
        <dbReference type="SAM" id="SignalP"/>
    </source>
</evidence>
<accession>A0A2N7WGJ9</accession>
<comment type="caution">
    <text evidence="2">The sequence shown here is derived from an EMBL/GenBank/DDBJ whole genome shotgun (WGS) entry which is preliminary data.</text>
</comment>
<organism evidence="2 3">
    <name type="scientific">Trinickia soli</name>
    <dbReference type="NCBI Taxonomy" id="380675"/>
    <lineage>
        <taxon>Bacteria</taxon>
        <taxon>Pseudomonadati</taxon>
        <taxon>Pseudomonadota</taxon>
        <taxon>Betaproteobacteria</taxon>
        <taxon>Burkholderiales</taxon>
        <taxon>Burkholderiaceae</taxon>
        <taxon>Trinickia</taxon>
    </lineage>
</organism>
<evidence type="ECO:0000313" key="3">
    <source>
        <dbReference type="Proteomes" id="UP000235347"/>
    </source>
</evidence>
<evidence type="ECO:0000313" key="2">
    <source>
        <dbReference type="EMBL" id="PMS28425.1"/>
    </source>
</evidence>
<keyword evidence="3" id="KW-1185">Reference proteome</keyword>
<dbReference type="RefSeq" id="WP_102608014.1">
    <property type="nucleotide sequence ID" value="NZ_CADIKD010000006.1"/>
</dbReference>
<name>A0A2N7WGJ9_9BURK</name>
<feature type="signal peptide" evidence="1">
    <location>
        <begin position="1"/>
        <end position="28"/>
    </location>
</feature>
<dbReference type="AlphaFoldDB" id="A0A2N7WGJ9"/>
<proteinExistence type="predicted"/>
<feature type="chain" id="PRO_5014976884" evidence="1">
    <location>
        <begin position="29"/>
        <end position="99"/>
    </location>
</feature>
<dbReference type="Proteomes" id="UP000235347">
    <property type="component" value="Unassembled WGS sequence"/>
</dbReference>
<protein>
    <submittedName>
        <fullName evidence="2">Uncharacterized protein</fullName>
    </submittedName>
</protein>
<keyword evidence="1" id="KW-0732">Signal</keyword>
<dbReference type="EMBL" id="PNYB01000001">
    <property type="protein sequence ID" value="PMS28425.1"/>
    <property type="molecule type" value="Genomic_DNA"/>
</dbReference>